<reference evidence="3" key="1">
    <citation type="journal article" date="2019" name="Int. J. Syst. Evol. Microbiol.">
        <title>The Global Catalogue of Microorganisms (GCM) 10K type strain sequencing project: providing services to taxonomists for standard genome sequencing and annotation.</title>
        <authorList>
            <consortium name="The Broad Institute Genomics Platform"/>
            <consortium name="The Broad Institute Genome Sequencing Center for Infectious Disease"/>
            <person name="Wu L."/>
            <person name="Ma J."/>
        </authorList>
    </citation>
    <scope>NUCLEOTIDE SEQUENCE [LARGE SCALE GENOMIC DNA]</scope>
    <source>
        <strain evidence="3">JCM 14322</strain>
    </source>
</reference>
<keyword evidence="3" id="KW-1185">Reference proteome</keyword>
<evidence type="ECO:0000313" key="2">
    <source>
        <dbReference type="EMBL" id="GAA1799185.1"/>
    </source>
</evidence>
<comment type="caution">
    <text evidence="2">The sequence shown here is derived from an EMBL/GenBank/DDBJ whole genome shotgun (WGS) entry which is preliminary data.</text>
</comment>
<evidence type="ECO:0000259" key="1">
    <source>
        <dbReference type="Pfam" id="PF00535"/>
    </source>
</evidence>
<dbReference type="InterPro" id="IPR001173">
    <property type="entry name" value="Glyco_trans_2-like"/>
</dbReference>
<dbReference type="Gene3D" id="3.90.550.10">
    <property type="entry name" value="Spore Coat Polysaccharide Biosynthesis Protein SpsA, Chain A"/>
    <property type="match status" value="1"/>
</dbReference>
<accession>A0ABP4XZM2</accession>
<evidence type="ECO:0000313" key="3">
    <source>
        <dbReference type="Proteomes" id="UP001500002"/>
    </source>
</evidence>
<protein>
    <recommendedName>
        <fullName evidence="1">Glycosyltransferase 2-like domain-containing protein</fullName>
    </recommendedName>
</protein>
<organism evidence="2 3">
    <name type="scientific">Agromyces neolithicus</name>
    <dbReference type="NCBI Taxonomy" id="269420"/>
    <lineage>
        <taxon>Bacteria</taxon>
        <taxon>Bacillati</taxon>
        <taxon>Actinomycetota</taxon>
        <taxon>Actinomycetes</taxon>
        <taxon>Micrococcales</taxon>
        <taxon>Microbacteriaceae</taxon>
        <taxon>Agromyces</taxon>
    </lineage>
</organism>
<dbReference type="Pfam" id="PF00535">
    <property type="entry name" value="Glycos_transf_2"/>
    <property type="match status" value="1"/>
</dbReference>
<feature type="domain" description="Glycosyltransferase 2-like" evidence="1">
    <location>
        <begin position="5"/>
        <end position="123"/>
    </location>
</feature>
<gene>
    <name evidence="2" type="ORF">GCM10009749_03690</name>
</gene>
<dbReference type="SUPFAM" id="SSF53448">
    <property type="entry name" value="Nucleotide-diphospho-sugar transferases"/>
    <property type="match status" value="1"/>
</dbReference>
<dbReference type="InterPro" id="IPR029044">
    <property type="entry name" value="Nucleotide-diphossugar_trans"/>
</dbReference>
<dbReference type="Proteomes" id="UP001500002">
    <property type="component" value="Unassembled WGS sequence"/>
</dbReference>
<dbReference type="EMBL" id="BAAANJ010000001">
    <property type="protein sequence ID" value="GAA1799185.1"/>
    <property type="molecule type" value="Genomic_DNA"/>
</dbReference>
<name>A0ABP4XZM2_9MICO</name>
<proteinExistence type="predicted"/>
<dbReference type="PANTHER" id="PTHR43685">
    <property type="entry name" value="GLYCOSYLTRANSFERASE"/>
    <property type="match status" value="1"/>
</dbReference>
<dbReference type="PANTHER" id="PTHR43685:SF2">
    <property type="entry name" value="GLYCOSYLTRANSFERASE 2-LIKE DOMAIN-CONTAINING PROTEIN"/>
    <property type="match status" value="1"/>
</dbReference>
<sequence length="276" mass="30658">MQSVSVVIPAWNPGPFLAEAVTSAVDQIPAPLEVLVIDDGSSEPIEVPAYPIVRVIRQRNAGPSAARNRGIRESRGDLVAFLDADDVWYPGKLAAQLAVMRPEVGLCSCDFNVIEASGKRDGWGGPGGNYQQLLRGNSIHTSVAIARRSVLLDVGCFDEDLTHSEEWGTWLDISRRSELEHVPGVFVGYRLHDRNASRDYRRMWRGAMRVLWRHRGLDALPGVRRVGQIYGAQAFDAYRATKVPSHLVWAIALWPEYVTRQVLQRSKRGVGRGPRG</sequence>
<dbReference type="RefSeq" id="WP_425545882.1">
    <property type="nucleotide sequence ID" value="NZ_BAAANJ010000001.1"/>
</dbReference>
<dbReference type="CDD" id="cd00761">
    <property type="entry name" value="Glyco_tranf_GTA_type"/>
    <property type="match status" value="1"/>
</dbReference>
<dbReference type="InterPro" id="IPR050834">
    <property type="entry name" value="Glycosyltransf_2"/>
</dbReference>